<dbReference type="NCBIfam" id="TIGR00527">
    <property type="entry name" value="gcvH"/>
    <property type="match status" value="1"/>
</dbReference>
<reference evidence="6 7" key="1">
    <citation type="submission" date="2017-09" db="EMBL/GenBank/DDBJ databases">
        <title>Bloom of a denitrifying methanotroph, Candidatus Methylomirabilis limnetica, in a deep stratified lake.</title>
        <authorList>
            <person name="Graf J.S."/>
            <person name="Marchant H.K."/>
            <person name="Tienken D."/>
            <person name="Hach P.F."/>
            <person name="Brand A."/>
            <person name="Schubert C.J."/>
            <person name="Kuypers M.M."/>
            <person name="Milucka J."/>
        </authorList>
    </citation>
    <scope>NUCLEOTIDE SEQUENCE [LARGE SCALE GENOMIC DNA]</scope>
    <source>
        <strain evidence="6 7">Zug</strain>
    </source>
</reference>
<dbReference type="PROSITE" id="PS00189">
    <property type="entry name" value="LIPOYL"/>
    <property type="match status" value="1"/>
</dbReference>
<feature type="modified residue" description="N6-lipoyllysine" evidence="3 4">
    <location>
        <position position="62"/>
    </location>
</feature>
<evidence type="ECO:0000256" key="4">
    <source>
        <dbReference type="PIRSR" id="PIRSR617453-50"/>
    </source>
</evidence>
<protein>
    <recommendedName>
        <fullName evidence="3">Glycine cleavage system H protein</fullName>
    </recommendedName>
</protein>
<dbReference type="Proteomes" id="UP000241436">
    <property type="component" value="Unassembled WGS sequence"/>
</dbReference>
<dbReference type="OrthoDB" id="9796712at2"/>
<keyword evidence="2 3" id="KW-0450">Lipoyl</keyword>
<evidence type="ECO:0000259" key="5">
    <source>
        <dbReference type="PROSITE" id="PS50968"/>
    </source>
</evidence>
<dbReference type="PROSITE" id="PS50968">
    <property type="entry name" value="BIOTINYL_LIPOYL"/>
    <property type="match status" value="1"/>
</dbReference>
<dbReference type="Pfam" id="PF01597">
    <property type="entry name" value="GCV_H"/>
    <property type="match status" value="1"/>
</dbReference>
<comment type="subunit">
    <text evidence="3">The glycine cleavage system is composed of four proteins: P, T, L and H.</text>
</comment>
<dbReference type="InterPro" id="IPR011053">
    <property type="entry name" value="Single_hybrid_motif"/>
</dbReference>
<dbReference type="InterPro" id="IPR002930">
    <property type="entry name" value="GCV_H"/>
</dbReference>
<keyword evidence="7" id="KW-1185">Reference proteome</keyword>
<dbReference type="Gene3D" id="2.40.50.100">
    <property type="match status" value="1"/>
</dbReference>
<dbReference type="InterPro" id="IPR017453">
    <property type="entry name" value="GCV_H_sub"/>
</dbReference>
<dbReference type="GO" id="GO:0019464">
    <property type="term" value="P:glycine decarboxylation via glycine cleavage system"/>
    <property type="evidence" value="ECO:0007669"/>
    <property type="project" value="UniProtKB-UniRule"/>
</dbReference>
<dbReference type="PANTHER" id="PTHR11715:SF3">
    <property type="entry name" value="GLYCINE CLEAVAGE SYSTEM H PROTEIN-RELATED"/>
    <property type="match status" value="1"/>
</dbReference>
<dbReference type="InterPro" id="IPR033753">
    <property type="entry name" value="GCV_H/Fam206"/>
</dbReference>
<accession>A0A2T4U020</accession>
<evidence type="ECO:0000313" key="6">
    <source>
        <dbReference type="EMBL" id="PTL36720.1"/>
    </source>
</evidence>
<dbReference type="GO" id="GO:0005829">
    <property type="term" value="C:cytosol"/>
    <property type="evidence" value="ECO:0007669"/>
    <property type="project" value="TreeGrafter"/>
</dbReference>
<feature type="domain" description="Lipoyl-binding" evidence="5">
    <location>
        <begin position="21"/>
        <end position="103"/>
    </location>
</feature>
<comment type="similarity">
    <text evidence="1 3">Belongs to the GcvH family.</text>
</comment>
<evidence type="ECO:0000256" key="2">
    <source>
        <dbReference type="ARBA" id="ARBA00022823"/>
    </source>
</evidence>
<dbReference type="SUPFAM" id="SSF51230">
    <property type="entry name" value="Single hybrid motif"/>
    <property type="match status" value="1"/>
</dbReference>
<dbReference type="GO" id="GO:0005960">
    <property type="term" value="C:glycine cleavage complex"/>
    <property type="evidence" value="ECO:0007669"/>
    <property type="project" value="InterPro"/>
</dbReference>
<comment type="function">
    <text evidence="3">The glycine cleavage system catalyzes the degradation of glycine. The H protein shuttles the methylamine group of glycine from the P protein to the T protein.</text>
</comment>
<dbReference type="CDD" id="cd06848">
    <property type="entry name" value="GCS_H"/>
    <property type="match status" value="1"/>
</dbReference>
<dbReference type="InterPro" id="IPR003016">
    <property type="entry name" value="2-oxoA_DH_lipoyl-BS"/>
</dbReference>
<evidence type="ECO:0000256" key="1">
    <source>
        <dbReference type="ARBA" id="ARBA00009249"/>
    </source>
</evidence>
<evidence type="ECO:0000256" key="3">
    <source>
        <dbReference type="HAMAP-Rule" id="MF_00272"/>
    </source>
</evidence>
<dbReference type="HAMAP" id="MF_00272">
    <property type="entry name" value="GcvH"/>
    <property type="match status" value="1"/>
</dbReference>
<dbReference type="NCBIfam" id="NF002270">
    <property type="entry name" value="PRK01202.1"/>
    <property type="match status" value="1"/>
</dbReference>
<proteinExistence type="inferred from homology"/>
<dbReference type="RefSeq" id="WP_107561474.1">
    <property type="nucleotide sequence ID" value="NZ_NVQC01000013.1"/>
</dbReference>
<comment type="cofactor">
    <cofactor evidence="3">
        <name>(R)-lipoate</name>
        <dbReference type="ChEBI" id="CHEBI:83088"/>
    </cofactor>
    <text evidence="3">Binds 1 lipoyl cofactor covalently.</text>
</comment>
<reference evidence="7" key="2">
    <citation type="journal article" date="2018" name="Environ. Microbiol.">
        <title>Bloom of a denitrifying methanotroph, 'Candidatus Methylomirabilis limnetica', in a deep stratified lake.</title>
        <authorList>
            <person name="Graf J.S."/>
            <person name="Mayr M.J."/>
            <person name="Marchant H.K."/>
            <person name="Tienken D."/>
            <person name="Hach P.F."/>
            <person name="Brand A."/>
            <person name="Schubert C.J."/>
            <person name="Kuypers M.M."/>
            <person name="Milucka J."/>
        </authorList>
    </citation>
    <scope>NUCLEOTIDE SEQUENCE [LARGE SCALE GENOMIC DNA]</scope>
    <source>
        <strain evidence="7">Zug</strain>
    </source>
</reference>
<gene>
    <name evidence="3 6" type="primary">gcvH</name>
    <name evidence="6" type="ORF">CLG94_03345</name>
</gene>
<dbReference type="InterPro" id="IPR000089">
    <property type="entry name" value="Biotin_lipoyl"/>
</dbReference>
<dbReference type="EMBL" id="NVQC01000013">
    <property type="protein sequence ID" value="PTL36720.1"/>
    <property type="molecule type" value="Genomic_DNA"/>
</dbReference>
<name>A0A2T4U020_9BACT</name>
<evidence type="ECO:0000313" key="7">
    <source>
        <dbReference type="Proteomes" id="UP000241436"/>
    </source>
</evidence>
<dbReference type="GO" id="GO:0009249">
    <property type="term" value="P:protein lipoylation"/>
    <property type="evidence" value="ECO:0007669"/>
    <property type="project" value="TreeGrafter"/>
</dbReference>
<sequence length="128" mass="14120">MIPEGLYYTKAHEWVKVEGDRGRIGITHFAQSQLGDIVFAELPHVGRVLRQFEAFGVVESVKAVSDLFCPLTGEVIEVNSSLASNPEQINADPYGLGWMIVAKLADPKELGSLMTAEEYRAYLAAENH</sequence>
<dbReference type="PANTHER" id="PTHR11715">
    <property type="entry name" value="GLYCINE CLEAVAGE SYSTEM H PROTEIN"/>
    <property type="match status" value="1"/>
</dbReference>
<comment type="caution">
    <text evidence="6">The sequence shown here is derived from an EMBL/GenBank/DDBJ whole genome shotgun (WGS) entry which is preliminary data.</text>
</comment>
<dbReference type="AlphaFoldDB" id="A0A2T4U020"/>
<organism evidence="6 7">
    <name type="scientific">Candidatus Methylomirabilis limnetica</name>
    <dbReference type="NCBI Taxonomy" id="2033718"/>
    <lineage>
        <taxon>Bacteria</taxon>
        <taxon>Candidatus Methylomirabilota</taxon>
        <taxon>Candidatus Methylomirabilia</taxon>
        <taxon>Candidatus Methylomirabilales</taxon>
        <taxon>Candidatus Methylomirabilaceae</taxon>
        <taxon>Candidatus Methylomirabilis</taxon>
    </lineage>
</organism>